<dbReference type="Proteomes" id="UP001243989">
    <property type="component" value="Unassembled WGS sequence"/>
</dbReference>
<protein>
    <submittedName>
        <fullName evidence="1">Uncharacterized protein</fullName>
    </submittedName>
</protein>
<dbReference type="SUPFAM" id="SSF50494">
    <property type="entry name" value="Trypsin-like serine proteases"/>
    <property type="match status" value="1"/>
</dbReference>
<reference evidence="1" key="1">
    <citation type="submission" date="2021-06" db="EMBL/GenBank/DDBJ databases">
        <title>Comparative genomics, transcriptomics and evolutionary studies reveal genomic signatures of adaptation to plant cell wall in hemibiotrophic fungi.</title>
        <authorList>
            <consortium name="DOE Joint Genome Institute"/>
            <person name="Baroncelli R."/>
            <person name="Diaz J.F."/>
            <person name="Benocci T."/>
            <person name="Peng M."/>
            <person name="Battaglia E."/>
            <person name="Haridas S."/>
            <person name="Andreopoulos W."/>
            <person name="Labutti K."/>
            <person name="Pangilinan J."/>
            <person name="Floch G.L."/>
            <person name="Makela M.R."/>
            <person name="Henrissat B."/>
            <person name="Grigoriev I.V."/>
            <person name="Crouch J.A."/>
            <person name="De Vries R.P."/>
            <person name="Sukno S.A."/>
            <person name="Thon M.R."/>
        </authorList>
    </citation>
    <scope>NUCLEOTIDE SEQUENCE</scope>
    <source>
        <strain evidence="1">CBS 102054</strain>
    </source>
</reference>
<organism evidence="1 2">
    <name type="scientific">Colletotrichum phormii</name>
    <dbReference type="NCBI Taxonomy" id="359342"/>
    <lineage>
        <taxon>Eukaryota</taxon>
        <taxon>Fungi</taxon>
        <taxon>Dikarya</taxon>
        <taxon>Ascomycota</taxon>
        <taxon>Pezizomycotina</taxon>
        <taxon>Sordariomycetes</taxon>
        <taxon>Hypocreomycetidae</taxon>
        <taxon>Glomerellales</taxon>
        <taxon>Glomerellaceae</taxon>
        <taxon>Colletotrichum</taxon>
        <taxon>Colletotrichum acutatum species complex</taxon>
    </lineage>
</organism>
<accession>A0AAJ0EG10</accession>
<proteinExistence type="predicted"/>
<dbReference type="GeneID" id="85469517"/>
<dbReference type="RefSeq" id="XP_060444183.1">
    <property type="nucleotide sequence ID" value="XM_060584655.1"/>
</dbReference>
<comment type="caution">
    <text evidence="1">The sequence shown here is derived from an EMBL/GenBank/DDBJ whole genome shotgun (WGS) entry which is preliminary data.</text>
</comment>
<gene>
    <name evidence="1" type="ORF">BDP81DRAFT_321863</name>
</gene>
<sequence>MDDFPLVPTNDERKFYYHGFPSRPELVARSSTHTWSRRMQGWLPVEKTVGAVGEHSIVPKWNDETGPDSLRQQVINILHSEQADWHTIDILRIGYVDKDVFPVILCIAVGQGSSTWEQGISLAMQCRTVLEQHGLHDVHCEVRRSHVFNLTRRKFPCVIHQDNFASGTLLHPLSDQLGTSIAASDWPTREGTKGLYLRRKPCSAALATTDADAEEEVYVLTCRHVCFDESEREEWLPGSIAAPEKKVVQPGETTFTMKAKEIEAVKNSLQSEGTNANEWGSTVFWDDSRKQKELDRENKMLRDSTQAFELFKKRQELESRIIGSIPYTRAYKIRGNQELSDWCLIRLDPEAHENISALANRVLIDGEDLYDRFRLKNSATKIAMLDDDHALRLRGMATLAELTQTLDSRHATLNSFSRQDSKTFFVGKRGRSSGLTFGEVNQVKSVRRKVCDGTPTLIATELCILADARKVDASFSRCGDSGACVFDIAGRVVGTVTSGVGRDTILIGEDDFDLDRAVDITYVTPLEWSLQDMESCGLMMDIL</sequence>
<evidence type="ECO:0000313" key="2">
    <source>
        <dbReference type="Proteomes" id="UP001243989"/>
    </source>
</evidence>
<name>A0AAJ0EG10_9PEZI</name>
<keyword evidence="2" id="KW-1185">Reference proteome</keyword>
<evidence type="ECO:0000313" key="1">
    <source>
        <dbReference type="EMBL" id="KAK1635576.1"/>
    </source>
</evidence>
<dbReference type="InterPro" id="IPR009003">
    <property type="entry name" value="Peptidase_S1_PA"/>
</dbReference>
<dbReference type="AlphaFoldDB" id="A0AAJ0EG10"/>
<dbReference type="EMBL" id="JAHMHQ010000012">
    <property type="protein sequence ID" value="KAK1635576.1"/>
    <property type="molecule type" value="Genomic_DNA"/>
</dbReference>